<dbReference type="PANTHER" id="PTHR46020">
    <property type="entry name" value="OSJNBB0059K02.9 PROTEIN"/>
    <property type="match status" value="1"/>
</dbReference>
<dbReference type="EMBL" id="CP144747">
    <property type="protein sequence ID" value="WVZ66431.1"/>
    <property type="molecule type" value="Genomic_DNA"/>
</dbReference>
<accession>A0AAQ3WLY8</accession>
<comment type="similarity">
    <text evidence="1">Belongs to the 'GDSL' lipolytic enzyme family.</text>
</comment>
<evidence type="ECO:0008006" key="7">
    <source>
        <dbReference type="Google" id="ProtNLM"/>
    </source>
</evidence>
<keyword evidence="6" id="KW-1185">Reference proteome</keyword>
<keyword evidence="4" id="KW-0732">Signal</keyword>
<evidence type="ECO:0000256" key="3">
    <source>
        <dbReference type="ARBA" id="ARBA00023098"/>
    </source>
</evidence>
<evidence type="ECO:0000256" key="4">
    <source>
        <dbReference type="SAM" id="SignalP"/>
    </source>
</evidence>
<dbReference type="Pfam" id="PF00657">
    <property type="entry name" value="Lipase_GDSL"/>
    <property type="match status" value="1"/>
</dbReference>
<name>A0AAQ3WLY8_PASNO</name>
<dbReference type="AlphaFoldDB" id="A0AAQ3WLY8"/>
<reference evidence="5 6" key="1">
    <citation type="submission" date="2024-02" db="EMBL/GenBank/DDBJ databases">
        <title>High-quality chromosome-scale genome assembly of Pensacola bahiagrass (Paspalum notatum Flugge var. saurae).</title>
        <authorList>
            <person name="Vega J.M."/>
            <person name="Podio M."/>
            <person name="Orjuela J."/>
            <person name="Siena L.A."/>
            <person name="Pessino S.C."/>
            <person name="Combes M.C."/>
            <person name="Mariac C."/>
            <person name="Albertini E."/>
            <person name="Pupilli F."/>
            <person name="Ortiz J.P.A."/>
            <person name="Leblanc O."/>
        </authorList>
    </citation>
    <scope>NUCLEOTIDE SEQUENCE [LARGE SCALE GENOMIC DNA]</scope>
    <source>
        <strain evidence="5">R1</strain>
        <tissue evidence="5">Leaf</tissue>
    </source>
</reference>
<keyword evidence="3" id="KW-0443">Lipid metabolism</keyword>
<dbReference type="InterPro" id="IPR036514">
    <property type="entry name" value="SGNH_hydro_sf"/>
</dbReference>
<dbReference type="GO" id="GO:0016788">
    <property type="term" value="F:hydrolase activity, acting on ester bonds"/>
    <property type="evidence" value="ECO:0007669"/>
    <property type="project" value="InterPro"/>
</dbReference>
<sequence length="350" mass="38532">MKLLFAAVCALLLLLNAGHVESRRHGDDGDYDSGRQYKLFVFGDEFADAGNYPLADLTKTTRAWYYPYGSNDKDHGTSPSGRFSNGLVLSDFVARIMGMKESPPAERKREQDGVDPSGMNFAVGGAGVVEGTHDAPKLGTQIDKFRRMVRHGIIDKDLTDSVALIAFSGKRDYARAADMTNSEVTAMAQDVTDKIASAVEQLTDLGVEKVLVSTLPPLGCTPWLSRSPSPGGGYDASCDGQKVASVHNAYLEEKVFKDKAVFNLDLKMMFKRLTAASGSNSKQFKYKQEPCCESVDQAGYCGQMDDGDAQYTLCYKPDKYFYWDEINPTQAGWKAVVEELEESIKNFLHI</sequence>
<proteinExistence type="inferred from homology"/>
<evidence type="ECO:0000313" key="5">
    <source>
        <dbReference type="EMBL" id="WVZ66431.1"/>
    </source>
</evidence>
<evidence type="ECO:0000256" key="2">
    <source>
        <dbReference type="ARBA" id="ARBA00022801"/>
    </source>
</evidence>
<protein>
    <recommendedName>
        <fullName evidence="7">GDSL esterase/lipase</fullName>
    </recommendedName>
</protein>
<dbReference type="PANTHER" id="PTHR46020:SF16">
    <property type="entry name" value="GDSL ESTERASE_LIPASE"/>
    <property type="match status" value="1"/>
</dbReference>
<gene>
    <name evidence="5" type="ORF">U9M48_015646</name>
</gene>
<dbReference type="GO" id="GO:0006629">
    <property type="term" value="P:lipid metabolic process"/>
    <property type="evidence" value="ECO:0007669"/>
    <property type="project" value="UniProtKB-KW"/>
</dbReference>
<feature type="signal peptide" evidence="4">
    <location>
        <begin position="1"/>
        <end position="22"/>
    </location>
</feature>
<dbReference type="InterPro" id="IPR001087">
    <property type="entry name" value="GDSL"/>
</dbReference>
<keyword evidence="2" id="KW-0378">Hydrolase</keyword>
<evidence type="ECO:0000256" key="1">
    <source>
        <dbReference type="ARBA" id="ARBA00008668"/>
    </source>
</evidence>
<feature type="chain" id="PRO_5042851482" description="GDSL esterase/lipase" evidence="4">
    <location>
        <begin position="23"/>
        <end position="350"/>
    </location>
</feature>
<organism evidence="5 6">
    <name type="scientific">Paspalum notatum var. saurae</name>
    <dbReference type="NCBI Taxonomy" id="547442"/>
    <lineage>
        <taxon>Eukaryota</taxon>
        <taxon>Viridiplantae</taxon>
        <taxon>Streptophyta</taxon>
        <taxon>Embryophyta</taxon>
        <taxon>Tracheophyta</taxon>
        <taxon>Spermatophyta</taxon>
        <taxon>Magnoliopsida</taxon>
        <taxon>Liliopsida</taxon>
        <taxon>Poales</taxon>
        <taxon>Poaceae</taxon>
        <taxon>PACMAD clade</taxon>
        <taxon>Panicoideae</taxon>
        <taxon>Andropogonodae</taxon>
        <taxon>Paspaleae</taxon>
        <taxon>Paspalinae</taxon>
        <taxon>Paspalum</taxon>
    </lineage>
</organism>
<dbReference type="Proteomes" id="UP001341281">
    <property type="component" value="Chromosome 03"/>
</dbReference>
<dbReference type="Gene3D" id="3.40.50.1110">
    <property type="entry name" value="SGNH hydrolase"/>
    <property type="match status" value="1"/>
</dbReference>
<evidence type="ECO:0000313" key="6">
    <source>
        <dbReference type="Proteomes" id="UP001341281"/>
    </source>
</evidence>